<accession>A0A1S6QHX6</accession>
<keyword evidence="1" id="KW-1133">Transmembrane helix</keyword>
<sequence>MKVKPLWKYALVNSVPIVFTLCTLGIVEISVSSNKFTVFLITVGILILVFGLLQIFVYERWLFKVHPEYDYRNYDISTLGKIVTWILIIIWIVCIFTIPDRYNQLYFIGFIIANNFLQYLLSVPKNQKEKQPNKSGKIDE</sequence>
<gene>
    <name evidence="2" type="ORF">PL11_004365</name>
</gene>
<feature type="transmembrane region" description="Helical" evidence="1">
    <location>
        <begin position="79"/>
        <end position="98"/>
    </location>
</feature>
<proteinExistence type="predicted"/>
<evidence type="ECO:0000313" key="3">
    <source>
        <dbReference type="Proteomes" id="UP000030361"/>
    </source>
</evidence>
<evidence type="ECO:0000256" key="1">
    <source>
        <dbReference type="SAM" id="Phobius"/>
    </source>
</evidence>
<dbReference type="EMBL" id="CP018906">
    <property type="protein sequence ID" value="AQW21211.1"/>
    <property type="molecule type" value="Genomic_DNA"/>
</dbReference>
<reference evidence="2 3" key="1">
    <citation type="journal article" date="2015" name="Genome Announc.">
        <title>Genome Sequence of Lactobacillus curieae CCTCC M 2011381T, a Novel Producer of Gamma-aminobutyric Acid.</title>
        <authorList>
            <person name="Wang Y."/>
            <person name="Wang Y."/>
            <person name="Lang C."/>
            <person name="Wei D."/>
            <person name="Xu P."/>
            <person name="Xie J."/>
        </authorList>
    </citation>
    <scope>NUCLEOTIDE SEQUENCE [LARGE SCALE GENOMIC DNA]</scope>
    <source>
        <strain evidence="2 3">CCTCC M 2011381</strain>
    </source>
</reference>
<protein>
    <submittedName>
        <fullName evidence="2">Uncharacterized protein</fullName>
    </submittedName>
</protein>
<evidence type="ECO:0000313" key="2">
    <source>
        <dbReference type="EMBL" id="AQW21211.1"/>
    </source>
</evidence>
<organism evidence="2 3">
    <name type="scientific">Lentilactobacillus curieae</name>
    <dbReference type="NCBI Taxonomy" id="1138822"/>
    <lineage>
        <taxon>Bacteria</taxon>
        <taxon>Bacillati</taxon>
        <taxon>Bacillota</taxon>
        <taxon>Bacilli</taxon>
        <taxon>Lactobacillales</taxon>
        <taxon>Lactobacillaceae</taxon>
        <taxon>Lentilactobacillus</taxon>
    </lineage>
</organism>
<keyword evidence="3" id="KW-1185">Reference proteome</keyword>
<feature type="transmembrane region" description="Helical" evidence="1">
    <location>
        <begin position="9"/>
        <end position="30"/>
    </location>
</feature>
<name>A0A1S6QHX6_9LACO</name>
<dbReference type="RefSeq" id="WP_035166618.1">
    <property type="nucleotide sequence ID" value="NZ_CP018906.1"/>
</dbReference>
<dbReference type="Proteomes" id="UP000030361">
    <property type="component" value="Chromosome"/>
</dbReference>
<feature type="transmembrane region" description="Helical" evidence="1">
    <location>
        <begin position="104"/>
        <end position="121"/>
    </location>
</feature>
<keyword evidence="1" id="KW-0812">Transmembrane</keyword>
<dbReference type="KEGG" id="lcu:PL11_004365"/>
<feature type="transmembrane region" description="Helical" evidence="1">
    <location>
        <begin position="36"/>
        <end position="58"/>
    </location>
</feature>
<dbReference type="AlphaFoldDB" id="A0A1S6QHX6"/>
<keyword evidence="1" id="KW-0472">Membrane</keyword>